<keyword evidence="1" id="KW-0223">Dioxygenase</keyword>
<proteinExistence type="predicted"/>
<name>G4CLG0_9NEIS</name>
<gene>
    <name evidence="1" type="ORF">HMPREF9371_2451</name>
</gene>
<dbReference type="AlphaFoldDB" id="G4CLG0"/>
<dbReference type="HOGENOM" id="CLU_3063865_0_0_4"/>
<dbReference type="STRING" id="1032488.HMPREF9371_2451"/>
<reference evidence="1 2" key="1">
    <citation type="submission" date="2011-05" db="EMBL/GenBank/DDBJ databases">
        <authorList>
            <person name="Muzny D."/>
            <person name="Qin X."/>
            <person name="Deng J."/>
            <person name="Jiang H."/>
            <person name="Liu Y."/>
            <person name="Qu J."/>
            <person name="Song X.-Z."/>
            <person name="Zhang L."/>
            <person name="Thornton R."/>
            <person name="Coyle M."/>
            <person name="Francisco L."/>
            <person name="Jackson L."/>
            <person name="Javaid M."/>
            <person name="Korchina V."/>
            <person name="Kovar C."/>
            <person name="Mata R."/>
            <person name="Mathew T."/>
            <person name="Ngo R."/>
            <person name="Nguyen L."/>
            <person name="Nguyen N."/>
            <person name="Okwuonu G."/>
            <person name="Ongeri F."/>
            <person name="Pham C."/>
            <person name="Simmons D."/>
            <person name="Wilczek-Boney K."/>
            <person name="Hale W."/>
            <person name="Jakkamsetti A."/>
            <person name="Pham P."/>
            <person name="Ruth R."/>
            <person name="San Lucas F."/>
            <person name="Warren J."/>
            <person name="Zhang J."/>
            <person name="Zhao Z."/>
            <person name="Zhou C."/>
            <person name="Zhu D."/>
            <person name="Lee S."/>
            <person name="Bess C."/>
            <person name="Blankenburg K."/>
            <person name="Forbes L."/>
            <person name="Fu Q."/>
            <person name="Gubbala S."/>
            <person name="Hirani K."/>
            <person name="Jayaseelan J.C."/>
            <person name="Lara F."/>
            <person name="Munidasa M."/>
            <person name="Palculict T."/>
            <person name="Patil S."/>
            <person name="Pu L.-L."/>
            <person name="Saada N."/>
            <person name="Tang L."/>
            <person name="Weissenberger G."/>
            <person name="Zhu Y."/>
            <person name="Hemphill L."/>
            <person name="Shang Y."/>
            <person name="Youmans B."/>
            <person name="Ayvaz T."/>
            <person name="Ross M."/>
            <person name="Santibanez J."/>
            <person name="Aqrawi P."/>
            <person name="Gross S."/>
            <person name="Joshi V."/>
            <person name="Fowler G."/>
            <person name="Nazareth L."/>
            <person name="Reid J."/>
            <person name="Worley K."/>
            <person name="Petrosino J."/>
            <person name="Highlander S."/>
            <person name="Gibbs R."/>
        </authorList>
    </citation>
    <scope>NUCLEOTIDE SEQUENCE [LARGE SCALE GENOMIC DNA]</scope>
    <source>
        <strain evidence="1 2">871</strain>
    </source>
</reference>
<comment type="caution">
    <text evidence="1">The sequence shown here is derived from an EMBL/GenBank/DDBJ whole genome shotgun (WGS) entry which is preliminary data.</text>
</comment>
<dbReference type="Proteomes" id="UP000003019">
    <property type="component" value="Unassembled WGS sequence"/>
</dbReference>
<sequence>MGRRLFQHFIGWPVVMHDPGFCAADFSFVCPASFFACTQVDYRIYYAETESPF</sequence>
<evidence type="ECO:0000313" key="1">
    <source>
        <dbReference type="EMBL" id="EGY51330.1"/>
    </source>
</evidence>
<evidence type="ECO:0000313" key="2">
    <source>
        <dbReference type="Proteomes" id="UP000003019"/>
    </source>
</evidence>
<accession>G4CLG0</accession>
<dbReference type="GO" id="GO:0051213">
    <property type="term" value="F:dioxygenase activity"/>
    <property type="evidence" value="ECO:0007669"/>
    <property type="project" value="UniProtKB-KW"/>
</dbReference>
<keyword evidence="1" id="KW-0560">Oxidoreductase</keyword>
<dbReference type="EMBL" id="AGAY01000086">
    <property type="protein sequence ID" value="EGY51330.1"/>
    <property type="molecule type" value="Genomic_DNA"/>
</dbReference>
<organism evidence="1 2">
    <name type="scientific">Neisseria shayeganii 871</name>
    <dbReference type="NCBI Taxonomy" id="1032488"/>
    <lineage>
        <taxon>Bacteria</taxon>
        <taxon>Pseudomonadati</taxon>
        <taxon>Pseudomonadota</taxon>
        <taxon>Betaproteobacteria</taxon>
        <taxon>Neisseriales</taxon>
        <taxon>Neisseriaceae</taxon>
        <taxon>Neisseria</taxon>
    </lineage>
</organism>
<protein>
    <submittedName>
        <fullName evidence="1">Glyoxalase/dioxygenase superfamily protein</fullName>
    </submittedName>
</protein>
<keyword evidence="2" id="KW-1185">Reference proteome</keyword>